<dbReference type="RefSeq" id="WP_146368802.1">
    <property type="nucleotide sequence ID" value="NZ_CP042295.1"/>
</dbReference>
<comment type="pathway">
    <text evidence="1">Cofactor biosynthesis; FAD biosynthesis; FAD from FMN: step 1/1.</text>
</comment>
<dbReference type="NCBIfam" id="NF005518">
    <property type="entry name" value="PRK07143.1"/>
    <property type="match status" value="1"/>
</dbReference>
<dbReference type="Pfam" id="PF06574">
    <property type="entry name" value="FAD_syn"/>
    <property type="match status" value="1"/>
</dbReference>
<feature type="domain" description="FAD synthetase" evidence="11">
    <location>
        <begin position="16"/>
        <end position="157"/>
    </location>
</feature>
<dbReference type="EMBL" id="CP042295">
    <property type="protein sequence ID" value="QDY87279.1"/>
    <property type="molecule type" value="Genomic_DNA"/>
</dbReference>
<keyword evidence="3" id="KW-0285">Flavoprotein</keyword>
<evidence type="ECO:0000313" key="13">
    <source>
        <dbReference type="Proteomes" id="UP000318927"/>
    </source>
</evidence>
<evidence type="ECO:0000256" key="8">
    <source>
        <dbReference type="ARBA" id="ARBA00022827"/>
    </source>
</evidence>
<dbReference type="SUPFAM" id="SSF52374">
    <property type="entry name" value="Nucleotidylyl transferase"/>
    <property type="match status" value="1"/>
</dbReference>
<keyword evidence="5" id="KW-0808">Transferase</keyword>
<evidence type="ECO:0000256" key="6">
    <source>
        <dbReference type="ARBA" id="ARBA00022695"/>
    </source>
</evidence>
<evidence type="ECO:0000256" key="9">
    <source>
        <dbReference type="ARBA" id="ARBA00022840"/>
    </source>
</evidence>
<evidence type="ECO:0000256" key="2">
    <source>
        <dbReference type="ARBA" id="ARBA00012393"/>
    </source>
</evidence>
<evidence type="ECO:0000256" key="1">
    <source>
        <dbReference type="ARBA" id="ARBA00004726"/>
    </source>
</evidence>
<organism evidence="12 13">
    <name type="scientific">Mycoplasma anserisalpingitidis</name>
    <dbReference type="NCBI Taxonomy" id="519450"/>
    <lineage>
        <taxon>Bacteria</taxon>
        <taxon>Bacillati</taxon>
        <taxon>Mycoplasmatota</taxon>
        <taxon>Mollicutes</taxon>
        <taxon>Mycoplasmataceae</taxon>
        <taxon>Mycoplasma</taxon>
    </lineage>
</organism>
<dbReference type="GO" id="GO:0005524">
    <property type="term" value="F:ATP binding"/>
    <property type="evidence" value="ECO:0007669"/>
    <property type="project" value="UniProtKB-KW"/>
</dbReference>
<dbReference type="OrthoDB" id="9803667at2"/>
<dbReference type="NCBIfam" id="NF045965">
    <property type="entry name" value="RibF_rel"/>
    <property type="match status" value="1"/>
</dbReference>
<keyword evidence="13" id="KW-1185">Reference proteome</keyword>
<keyword evidence="9" id="KW-0067">ATP-binding</keyword>
<dbReference type="Gene3D" id="3.40.50.620">
    <property type="entry name" value="HUPs"/>
    <property type="match status" value="1"/>
</dbReference>
<accession>A0A5B8JY89</accession>
<comment type="catalytic activity">
    <reaction evidence="10">
        <text>FMN + ATP + H(+) = FAD + diphosphate</text>
        <dbReference type="Rhea" id="RHEA:17237"/>
        <dbReference type="ChEBI" id="CHEBI:15378"/>
        <dbReference type="ChEBI" id="CHEBI:30616"/>
        <dbReference type="ChEBI" id="CHEBI:33019"/>
        <dbReference type="ChEBI" id="CHEBI:57692"/>
        <dbReference type="ChEBI" id="CHEBI:58210"/>
        <dbReference type="EC" id="2.7.7.2"/>
    </reaction>
</comment>
<dbReference type="GO" id="GO:0003919">
    <property type="term" value="F:FMN adenylyltransferase activity"/>
    <property type="evidence" value="ECO:0007669"/>
    <property type="project" value="UniProtKB-EC"/>
</dbReference>
<dbReference type="GO" id="GO:0006747">
    <property type="term" value="P:FAD biosynthetic process"/>
    <property type="evidence" value="ECO:0007669"/>
    <property type="project" value="UniProtKB-UniPathway"/>
</dbReference>
<dbReference type="EC" id="2.7.7.2" evidence="2"/>
<dbReference type="AlphaFoldDB" id="A0A5B8JY89"/>
<evidence type="ECO:0000259" key="11">
    <source>
        <dbReference type="Pfam" id="PF06574"/>
    </source>
</evidence>
<evidence type="ECO:0000313" key="12">
    <source>
        <dbReference type="EMBL" id="QDY87279.1"/>
    </source>
</evidence>
<dbReference type="GO" id="GO:0009231">
    <property type="term" value="P:riboflavin biosynthetic process"/>
    <property type="evidence" value="ECO:0007669"/>
    <property type="project" value="InterPro"/>
</dbReference>
<dbReference type="UniPathway" id="UPA00277">
    <property type="reaction ID" value="UER00407"/>
</dbReference>
<sequence>MKPLEIYELDSWKPSENIIYVIGAFESFHLGHYQLLKKAVEIKKNEQIVLVYFKNETTMFKMKDGLFCDNDAKRYIFSTFNEIDKAIELDFSKISLLEGDVFIERLTNNKNNCSIICGKDFKFGKSAKWDTSKLKNSFKNMNVIDLDLLKYKDIKIGTKNLKELLNFGQIKFLNSLLTREYLLACKIKSNLELSINNDIVEIHSGVYAAALIVNKIKYYCVLHISLKNNFHFKLIDIKAFEIENVPAKLIIYSEIRLITNSQNDKLTNEDVLEAKNFIINDNSI</sequence>
<evidence type="ECO:0000256" key="10">
    <source>
        <dbReference type="ARBA" id="ARBA00049494"/>
    </source>
</evidence>
<keyword evidence="7" id="KW-0547">Nucleotide-binding</keyword>
<evidence type="ECO:0000256" key="3">
    <source>
        <dbReference type="ARBA" id="ARBA00022630"/>
    </source>
</evidence>
<keyword evidence="8" id="KW-0274">FAD</keyword>
<gene>
    <name evidence="12" type="ORF">FRW55_03910</name>
</gene>
<evidence type="ECO:0000256" key="7">
    <source>
        <dbReference type="ARBA" id="ARBA00022741"/>
    </source>
</evidence>
<evidence type="ECO:0000256" key="4">
    <source>
        <dbReference type="ARBA" id="ARBA00022643"/>
    </source>
</evidence>
<keyword evidence="4" id="KW-0288">FMN</keyword>
<proteinExistence type="predicted"/>
<evidence type="ECO:0000256" key="5">
    <source>
        <dbReference type="ARBA" id="ARBA00022679"/>
    </source>
</evidence>
<keyword evidence="6" id="KW-0548">Nucleotidyltransferase</keyword>
<dbReference type="InterPro" id="IPR014729">
    <property type="entry name" value="Rossmann-like_a/b/a_fold"/>
</dbReference>
<name>A0A5B8JY89_9MOLU</name>
<dbReference type="Proteomes" id="UP000318927">
    <property type="component" value="Chromosome"/>
</dbReference>
<dbReference type="KEGG" id="mans:FRW55_03910"/>
<protein>
    <recommendedName>
        <fullName evidence="2">FAD synthase</fullName>
        <ecNumber evidence="2">2.7.7.2</ecNumber>
    </recommendedName>
</protein>
<dbReference type="InterPro" id="IPR015864">
    <property type="entry name" value="FAD_synthase"/>
</dbReference>
<reference evidence="12 13" key="1">
    <citation type="journal article" date="2019" name="Microbiol. Resour. Announc.">
        <title>Complete Genome Sequences of Three Mycoplasma anserisalpingitis (Mycoplasma sp. 1220) Strains.</title>
        <authorList>
            <person name="Grozner D."/>
            <person name="Forro B."/>
            <person name="Kovacs A.B."/>
            <person name="Marton S."/>
            <person name="Banyai K."/>
            <person name="Kreizinger Z."/>
            <person name="Sulyok K.M."/>
            <person name="Gyuranecz M."/>
        </authorList>
    </citation>
    <scope>NUCLEOTIDE SEQUENCE [LARGE SCALE GENOMIC DNA]</scope>
    <source>
        <strain evidence="12 13">ATCC:BAA-2147</strain>
    </source>
</reference>